<dbReference type="EnsemblMetazoa" id="XM_026442136">
    <property type="protein sequence ID" value="XP_026297921"/>
    <property type="gene ID" value="LOC726504"/>
</dbReference>
<dbReference type="EnsemblMetazoa" id="XM_026442133">
    <property type="protein sequence ID" value="XP_026297918"/>
    <property type="gene ID" value="LOC726504"/>
</dbReference>
<dbReference type="PANTHER" id="PTHR13386">
    <property type="entry name" value="HISTONE PARYLATION FACTOR 1"/>
    <property type="match status" value="1"/>
</dbReference>
<comment type="subcellular location">
    <subcellularLocation>
        <location evidence="2">Chromosome</location>
    </subcellularLocation>
    <subcellularLocation>
        <location evidence="1">Nucleus</location>
    </subcellularLocation>
</comment>
<proteinExistence type="inferred from homology"/>
<accession>A0A8B8H4H7</accession>
<protein>
    <submittedName>
        <fullName evidence="10 11">Histone PARylation factor 1 isoform X1</fullName>
    </submittedName>
</protein>
<dbReference type="AlphaFoldDB" id="A0A7M7MLS5"/>
<organism evidence="8">
    <name type="scientific">Apis mellifera</name>
    <name type="common">Honeybee</name>
    <dbReference type="NCBI Taxonomy" id="7460"/>
    <lineage>
        <taxon>Eukaryota</taxon>
        <taxon>Metazoa</taxon>
        <taxon>Ecdysozoa</taxon>
        <taxon>Arthropoda</taxon>
        <taxon>Hexapoda</taxon>
        <taxon>Insecta</taxon>
        <taxon>Pterygota</taxon>
        <taxon>Neoptera</taxon>
        <taxon>Endopterygota</taxon>
        <taxon>Hymenoptera</taxon>
        <taxon>Apocrita</taxon>
        <taxon>Aculeata</taxon>
        <taxon>Apoidea</taxon>
        <taxon>Anthophila</taxon>
        <taxon>Apidae</taxon>
        <taxon>Apis</taxon>
    </lineage>
</organism>
<dbReference type="Pfam" id="PF10228">
    <property type="entry name" value="HPF1"/>
    <property type="match status" value="2"/>
</dbReference>
<dbReference type="OrthoDB" id="416496at2759"/>
<accession>A0A8B8H2V2</accession>
<evidence type="ECO:0000313" key="13">
    <source>
        <dbReference type="RefSeq" id="XP_026297921.1"/>
    </source>
</evidence>
<dbReference type="InterPro" id="IPR019361">
    <property type="entry name" value="HPF1"/>
</dbReference>
<sequence>MSNDKEEQFRAYIEDRRIPCRYGTKCYQKNAIHLEKYKHPPTKETEKKRNTKHSEIRKKRKNKDNNEISNNFQKKKIKKEENKIINEDLHNVVITGENNTIKNNNIFCEVIKQSEDLSNTESMKNTNNLITIASLLDYDKVNIENDIILKEISNNAKIISHLFLTEMPEDFFQLYEFCKNICENDPLNALNHFHLQLVGPYDVFKKGFMNAKVENKEILLKHWRYYYDPPEFQVRKLYYFINYVINYKIFLQTIIKDNNKDGLHFGYWRDDISKHPVFVAKNKAAINYIIEPVAENIFGTLDVYFEEKLKLATPFEKIRITMLHQKLKSFAKEKKITLEKKTANMQDREKKIVTRAFHKAGIVVPYNKKTQLGYRDLAITDNELQKLLKEIEYASTPEIRKKSMSKLEEIIRLATIAADECDFGTVLELGHDLFSSGISFVQSKALNLMSLAYNLLQRPQFLKIAQVHLKNRSKSLDLNVIVYD</sequence>
<gene>
    <name evidence="8" type="primary">726504</name>
    <name evidence="10 11 12 13 14" type="synonym">LOC726504</name>
</gene>
<dbReference type="EnsemblMetazoa" id="XM_026442134">
    <property type="protein sequence ID" value="XP_026297919"/>
    <property type="gene ID" value="LOC726504"/>
</dbReference>
<dbReference type="RefSeq" id="XP_026297921.1">
    <property type="nucleotide sequence ID" value="XM_026442136.1"/>
</dbReference>
<feature type="region of interest" description="Disordered" evidence="6">
    <location>
        <begin position="37"/>
        <end position="74"/>
    </location>
</feature>
<feature type="compositionally biased region" description="Basic and acidic residues" evidence="6">
    <location>
        <begin position="37"/>
        <end position="54"/>
    </location>
</feature>
<keyword evidence="4" id="KW-0158">Chromosome</keyword>
<evidence type="ECO:0000313" key="8">
    <source>
        <dbReference type="EnsemblMetazoa" id="XP_026297919"/>
    </source>
</evidence>
<accession>A0A7M7MM20</accession>
<evidence type="ECO:0000313" key="14">
    <source>
        <dbReference type="RefSeq" id="XP_026297922.1"/>
    </source>
</evidence>
<dbReference type="EnsemblMetazoa" id="XM_026442137">
    <property type="protein sequence ID" value="XP_026297922"/>
    <property type="gene ID" value="LOC726504"/>
</dbReference>
<evidence type="ECO:0000313" key="10">
    <source>
        <dbReference type="RefSeq" id="XP_026297918.1"/>
    </source>
</evidence>
<name>A0A7M7MLS5_APIME</name>
<evidence type="ECO:0000313" key="12">
    <source>
        <dbReference type="RefSeq" id="XP_026297920.1"/>
    </source>
</evidence>
<keyword evidence="9" id="KW-1185">Reference proteome</keyword>
<evidence type="ECO:0000256" key="6">
    <source>
        <dbReference type="SAM" id="MobiDB-lite"/>
    </source>
</evidence>
<evidence type="ECO:0000313" key="9">
    <source>
        <dbReference type="Proteomes" id="UP000005203"/>
    </source>
</evidence>
<evidence type="ECO:0000259" key="7">
    <source>
        <dbReference type="Pfam" id="PF10283"/>
    </source>
</evidence>
<evidence type="ECO:0000313" key="11">
    <source>
        <dbReference type="RefSeq" id="XP_026297919.1"/>
    </source>
</evidence>
<dbReference type="EnsemblMetazoa" id="XM_026442135">
    <property type="protein sequence ID" value="XP_026297920"/>
    <property type="gene ID" value="LOC726504"/>
</dbReference>
<evidence type="ECO:0000256" key="5">
    <source>
        <dbReference type="ARBA" id="ARBA00023242"/>
    </source>
</evidence>
<accession>A0A7M7MLS5</accession>
<evidence type="ECO:0000256" key="4">
    <source>
        <dbReference type="ARBA" id="ARBA00022454"/>
    </source>
</evidence>
<evidence type="ECO:0000256" key="3">
    <source>
        <dbReference type="ARBA" id="ARBA00010803"/>
    </source>
</evidence>
<dbReference type="GO" id="GO:0005694">
    <property type="term" value="C:chromosome"/>
    <property type="evidence" value="ECO:0007669"/>
    <property type="project" value="UniProtKB-SubCell"/>
</dbReference>
<reference evidence="8" key="1">
    <citation type="submission" date="2021-01" db="UniProtKB">
        <authorList>
            <consortium name="EnsemblMetazoa"/>
        </authorList>
    </citation>
    <scope>IDENTIFICATION</scope>
    <source>
        <strain evidence="8">DH4</strain>
    </source>
</reference>
<dbReference type="Proteomes" id="UP000005203">
    <property type="component" value="Linkage group LG8"/>
</dbReference>
<dbReference type="PANTHER" id="PTHR13386:SF1">
    <property type="entry name" value="HISTONE PARYLATION FACTOR 1"/>
    <property type="match status" value="1"/>
</dbReference>
<dbReference type="Pfam" id="PF10283">
    <property type="entry name" value="zf-CCHH"/>
    <property type="match status" value="1"/>
</dbReference>
<dbReference type="InterPro" id="IPR019406">
    <property type="entry name" value="APLF_PBZ"/>
</dbReference>
<dbReference type="GO" id="GO:0072572">
    <property type="term" value="F:poly-ADP-D-ribose binding"/>
    <property type="evidence" value="ECO:0007669"/>
    <property type="project" value="TreeGrafter"/>
</dbReference>
<dbReference type="RefSeq" id="XP_026297918.1">
    <property type="nucleotide sequence ID" value="XM_026442133.1"/>
</dbReference>
<reference evidence="10 11" key="2">
    <citation type="submission" date="2025-04" db="UniProtKB">
        <authorList>
            <consortium name="RefSeq"/>
        </authorList>
    </citation>
    <scope>IDENTIFICATION</scope>
    <source>
        <strain evidence="10 11">DH4</strain>
        <tissue evidence="10 11">Whole body</tissue>
    </source>
</reference>
<dbReference type="GO" id="GO:0006974">
    <property type="term" value="P:DNA damage response"/>
    <property type="evidence" value="ECO:0007669"/>
    <property type="project" value="InterPro"/>
</dbReference>
<evidence type="ECO:0000256" key="2">
    <source>
        <dbReference type="ARBA" id="ARBA00004286"/>
    </source>
</evidence>
<keyword evidence="5" id="KW-0539">Nucleus</keyword>
<feature type="domain" description="PBZ-type" evidence="7">
    <location>
        <begin position="17"/>
        <end position="41"/>
    </location>
</feature>
<comment type="similarity">
    <text evidence="3">Belongs to the HPF1 family.</text>
</comment>
<dbReference type="GO" id="GO:0005634">
    <property type="term" value="C:nucleus"/>
    <property type="evidence" value="ECO:0007669"/>
    <property type="project" value="UniProtKB-SubCell"/>
</dbReference>
<evidence type="ECO:0000256" key="1">
    <source>
        <dbReference type="ARBA" id="ARBA00004123"/>
    </source>
</evidence>
<dbReference type="RefSeq" id="XP_026297922.1">
    <property type="nucleotide sequence ID" value="XM_026442137.1"/>
</dbReference>
<dbReference type="RefSeq" id="XP_026297920.1">
    <property type="nucleotide sequence ID" value="XM_026442135.1"/>
</dbReference>
<dbReference type="GO" id="GO:0042393">
    <property type="term" value="F:histone binding"/>
    <property type="evidence" value="ECO:0007669"/>
    <property type="project" value="InterPro"/>
</dbReference>
<dbReference type="RefSeq" id="XP_026297919.1">
    <property type="nucleotide sequence ID" value="XM_026442134.1"/>
</dbReference>